<keyword evidence="2" id="KW-1185">Reference proteome</keyword>
<reference evidence="1 2" key="1">
    <citation type="submission" date="2015-09" db="EMBL/GenBank/DDBJ databases">
        <title>Genome sequence, genome mining and natural product profiling of a biocontrol bacterium Streptomyces malaysiensis F913.</title>
        <authorList>
            <person name="Xu Y."/>
            <person name="Wei J."/>
            <person name="Xie J."/>
            <person name="Li T."/>
            <person name="Zhou Z."/>
        </authorList>
    </citation>
    <scope>NUCLEOTIDE SEQUENCE [LARGE SCALE GENOMIC DNA]</scope>
    <source>
        <strain evidence="1 2">F913</strain>
    </source>
</reference>
<protein>
    <submittedName>
        <fullName evidence="1">Uncharacterized protein</fullName>
    </submittedName>
</protein>
<name>A0A2J7ZE56_STRMQ</name>
<evidence type="ECO:0000313" key="1">
    <source>
        <dbReference type="EMBL" id="PNG98537.1"/>
    </source>
</evidence>
<dbReference type="Proteomes" id="UP000236520">
    <property type="component" value="Unassembled WGS sequence"/>
</dbReference>
<gene>
    <name evidence="1" type="ORF">SMF913_14562</name>
</gene>
<sequence>MGLALDYGAMPLQRMLGDNIDFATWLMNVCPDYLIAKCVHQVLHPFIKEVSSRVDVVSDKKNCHAQPFDIGAT</sequence>
<evidence type="ECO:0000313" key="2">
    <source>
        <dbReference type="Proteomes" id="UP000236520"/>
    </source>
</evidence>
<comment type="caution">
    <text evidence="1">The sequence shown here is derived from an EMBL/GenBank/DDBJ whole genome shotgun (WGS) entry which is preliminary data.</text>
</comment>
<organism evidence="1 2">
    <name type="scientific">Streptomyces malaysiensis</name>
    <dbReference type="NCBI Taxonomy" id="92644"/>
    <lineage>
        <taxon>Bacteria</taxon>
        <taxon>Bacillati</taxon>
        <taxon>Actinomycetota</taxon>
        <taxon>Actinomycetes</taxon>
        <taxon>Kitasatosporales</taxon>
        <taxon>Streptomycetaceae</taxon>
        <taxon>Streptomyces</taxon>
        <taxon>Streptomyces violaceusniger group</taxon>
    </lineage>
</organism>
<dbReference type="AlphaFoldDB" id="A0A2J7ZE56"/>
<accession>A0A2J7ZE56</accession>
<proteinExistence type="predicted"/>
<dbReference type="EMBL" id="LJIW01000001">
    <property type="protein sequence ID" value="PNG98537.1"/>
    <property type="molecule type" value="Genomic_DNA"/>
</dbReference>